<evidence type="ECO:0000256" key="1">
    <source>
        <dbReference type="ARBA" id="ARBA00004123"/>
    </source>
</evidence>
<dbReference type="HOGENOM" id="CLU_000288_26_3_1"/>
<dbReference type="EC" id="2.7.11.1" evidence="4"/>
<dbReference type="GO" id="GO:0106310">
    <property type="term" value="F:protein serine kinase activity"/>
    <property type="evidence" value="ECO:0007669"/>
    <property type="project" value="RHEA"/>
</dbReference>
<evidence type="ECO:0000256" key="4">
    <source>
        <dbReference type="ARBA" id="ARBA00012513"/>
    </source>
</evidence>
<comment type="subcellular location">
    <subcellularLocation>
        <location evidence="2">Cytoplasm</location>
    </subcellularLocation>
    <subcellularLocation>
        <location evidence="1">Nucleus</location>
    </subcellularLocation>
</comment>
<feature type="compositionally biased region" description="Low complexity" evidence="18">
    <location>
        <begin position="190"/>
        <end position="209"/>
    </location>
</feature>
<dbReference type="GO" id="GO:0007096">
    <property type="term" value="P:regulation of exit from mitosis"/>
    <property type="evidence" value="ECO:0007669"/>
    <property type="project" value="EnsemblFungi"/>
</dbReference>
<dbReference type="GO" id="GO:0005524">
    <property type="term" value="F:ATP binding"/>
    <property type="evidence" value="ECO:0007669"/>
    <property type="project" value="UniProtKB-UniRule"/>
</dbReference>
<dbReference type="InterPro" id="IPR000095">
    <property type="entry name" value="CRIB_dom"/>
</dbReference>
<dbReference type="PROSITE" id="PS50108">
    <property type="entry name" value="CRIB"/>
    <property type="match status" value="1"/>
</dbReference>
<gene>
    <name evidence="21" type="primary">KNAG0B05350</name>
    <name evidence="21" type="ordered locus">KNAG_0B05350</name>
</gene>
<accession>J7RHG6</accession>
<evidence type="ECO:0000259" key="20">
    <source>
        <dbReference type="PROSITE" id="PS50108"/>
    </source>
</evidence>
<dbReference type="FunFam" id="3.90.810.10:FF:000007">
    <property type="entry name" value="Non-specific serine/threonine protein kinase"/>
    <property type="match status" value="1"/>
</dbReference>
<dbReference type="GO" id="GO:0007124">
    <property type="term" value="P:pseudohyphal growth"/>
    <property type="evidence" value="ECO:0007669"/>
    <property type="project" value="EnsemblFungi"/>
</dbReference>
<dbReference type="FunFam" id="1.10.510.10:FF:000011">
    <property type="entry name" value="Non-specific serine/threonine protein kinase"/>
    <property type="match status" value="1"/>
</dbReference>
<evidence type="ECO:0000313" key="22">
    <source>
        <dbReference type="Proteomes" id="UP000006310"/>
    </source>
</evidence>
<feature type="compositionally biased region" description="Low complexity" evidence="18">
    <location>
        <begin position="348"/>
        <end position="366"/>
    </location>
</feature>
<feature type="compositionally biased region" description="Polar residues" evidence="18">
    <location>
        <begin position="236"/>
        <end position="252"/>
    </location>
</feature>
<feature type="binding site" evidence="17">
    <location>
        <position position="580"/>
    </location>
    <ligand>
        <name>ATP</name>
        <dbReference type="ChEBI" id="CHEBI:30616"/>
    </ligand>
</feature>
<dbReference type="STRING" id="1071383.J7RHG6"/>
<feature type="compositionally biased region" description="Polar residues" evidence="18">
    <location>
        <begin position="1"/>
        <end position="11"/>
    </location>
</feature>
<dbReference type="GO" id="GO:0007118">
    <property type="term" value="P:budding cell apical bud growth"/>
    <property type="evidence" value="ECO:0007669"/>
    <property type="project" value="EnsemblFungi"/>
</dbReference>
<dbReference type="Gene3D" id="3.30.200.20">
    <property type="entry name" value="Phosphorylase Kinase, domain 1"/>
    <property type="match status" value="1"/>
</dbReference>
<dbReference type="InterPro" id="IPR033923">
    <property type="entry name" value="PAK_BD"/>
</dbReference>
<dbReference type="RefSeq" id="XP_022463214.1">
    <property type="nucleotide sequence ID" value="XM_022606527.1"/>
</dbReference>
<dbReference type="Pfam" id="PF00786">
    <property type="entry name" value="PBD"/>
    <property type="match status" value="1"/>
</dbReference>
<feature type="region of interest" description="Disordered" evidence="18">
    <location>
        <begin position="1"/>
        <end position="252"/>
    </location>
</feature>
<dbReference type="GO" id="GO:0043065">
    <property type="term" value="P:positive regulation of apoptotic process"/>
    <property type="evidence" value="ECO:0007669"/>
    <property type="project" value="EnsemblFungi"/>
</dbReference>
<evidence type="ECO:0000256" key="6">
    <source>
        <dbReference type="ARBA" id="ARBA00022507"/>
    </source>
</evidence>
<feature type="compositionally biased region" description="Polar residues" evidence="18">
    <location>
        <begin position="415"/>
        <end position="450"/>
    </location>
</feature>
<evidence type="ECO:0000256" key="18">
    <source>
        <dbReference type="SAM" id="MobiDB-lite"/>
    </source>
</evidence>
<evidence type="ECO:0000259" key="19">
    <source>
        <dbReference type="PROSITE" id="PS50011"/>
    </source>
</evidence>
<dbReference type="GO" id="GO:0005634">
    <property type="term" value="C:nucleus"/>
    <property type="evidence" value="ECO:0007669"/>
    <property type="project" value="UniProtKB-SubCell"/>
</dbReference>
<dbReference type="CDD" id="cd06614">
    <property type="entry name" value="STKc_PAK"/>
    <property type="match status" value="1"/>
</dbReference>
<feature type="compositionally biased region" description="Basic and acidic residues" evidence="18">
    <location>
        <begin position="115"/>
        <end position="130"/>
    </location>
</feature>
<dbReference type="GO" id="GO:0001402">
    <property type="term" value="P:signal transduction involved in filamentous growth"/>
    <property type="evidence" value="ECO:0007669"/>
    <property type="project" value="EnsemblFungi"/>
</dbReference>
<dbReference type="GO" id="GO:0000750">
    <property type="term" value="P:pheromone-dependent signal transduction involved in conjugation with cellular fusion"/>
    <property type="evidence" value="ECO:0007669"/>
    <property type="project" value="EnsemblFungi"/>
</dbReference>
<feature type="compositionally biased region" description="Basic and acidic residues" evidence="18">
    <location>
        <begin position="518"/>
        <end position="531"/>
    </location>
</feature>
<keyword evidence="11 17" id="KW-0067">ATP-binding</keyword>
<dbReference type="GO" id="GO:0034063">
    <property type="term" value="P:stress granule assembly"/>
    <property type="evidence" value="ECO:0007669"/>
    <property type="project" value="EnsemblFungi"/>
</dbReference>
<evidence type="ECO:0000256" key="17">
    <source>
        <dbReference type="PROSITE-ProRule" id="PRU10141"/>
    </source>
</evidence>
<dbReference type="Pfam" id="PF00069">
    <property type="entry name" value="Pkinase"/>
    <property type="match status" value="1"/>
</dbReference>
<dbReference type="Proteomes" id="UP000006310">
    <property type="component" value="Chromosome 2"/>
</dbReference>
<evidence type="ECO:0000256" key="7">
    <source>
        <dbReference type="ARBA" id="ARBA00022527"/>
    </source>
</evidence>
<keyword evidence="7" id="KW-0723">Serine/threonine-protein kinase</keyword>
<dbReference type="GO" id="GO:0007232">
    <property type="term" value="P:osmosensory signaling pathway via Sho1 osmosensor"/>
    <property type="evidence" value="ECO:0007669"/>
    <property type="project" value="EnsemblFungi"/>
</dbReference>
<evidence type="ECO:0000256" key="14">
    <source>
        <dbReference type="ARBA" id="ARBA00048679"/>
    </source>
</evidence>
<evidence type="ECO:0000313" key="21">
    <source>
        <dbReference type="EMBL" id="CCK68968.1"/>
    </source>
</evidence>
<keyword evidence="22" id="KW-1185">Reference proteome</keyword>
<dbReference type="GO" id="GO:0000131">
    <property type="term" value="C:incipient cellular bud site"/>
    <property type="evidence" value="ECO:0007669"/>
    <property type="project" value="EnsemblFungi"/>
</dbReference>
<proteinExistence type="inferred from homology"/>
<feature type="domain" description="Protein kinase" evidence="19">
    <location>
        <begin position="551"/>
        <end position="802"/>
    </location>
</feature>
<keyword evidence="8" id="KW-0808">Transferase</keyword>
<evidence type="ECO:0000256" key="3">
    <source>
        <dbReference type="ARBA" id="ARBA00008874"/>
    </source>
</evidence>
<feature type="compositionally biased region" description="Low complexity" evidence="18">
    <location>
        <begin position="101"/>
        <end position="110"/>
    </location>
</feature>
<dbReference type="InterPro" id="IPR008271">
    <property type="entry name" value="Ser/Thr_kinase_AS"/>
</dbReference>
<dbReference type="PANTHER" id="PTHR45832">
    <property type="entry name" value="SERINE/THREONINE-PROTEIN KINASE SAMKA-RELATED-RELATED"/>
    <property type="match status" value="1"/>
</dbReference>
<name>J7RHG6_HUIN7</name>
<evidence type="ECO:0000256" key="13">
    <source>
        <dbReference type="ARBA" id="ARBA00047899"/>
    </source>
</evidence>
<dbReference type="CDD" id="cd01093">
    <property type="entry name" value="CRIB_PAK_like"/>
    <property type="match status" value="1"/>
</dbReference>
<reference evidence="21 22" key="1">
    <citation type="journal article" date="2011" name="Proc. Natl. Acad. Sci. U.S.A.">
        <title>Evolutionary erosion of yeast sex chromosomes by mating-type switching accidents.</title>
        <authorList>
            <person name="Gordon J.L."/>
            <person name="Armisen D."/>
            <person name="Proux-Wera E."/>
            <person name="Oheigeartaigh S.S."/>
            <person name="Byrne K.P."/>
            <person name="Wolfe K.H."/>
        </authorList>
    </citation>
    <scope>NUCLEOTIDE SEQUENCE [LARGE SCALE GENOMIC DNA]</scope>
    <source>
        <strain evidence="22">ATCC MYA-139 / BCRC 22969 / CBS 8797 / CCRC 22969 / KCTC 17520 / NBRC 10181 / NCYC 3082</strain>
    </source>
</reference>
<dbReference type="GO" id="GO:0035376">
    <property type="term" value="P:sterol import"/>
    <property type="evidence" value="ECO:0007669"/>
    <property type="project" value="EnsemblFungi"/>
</dbReference>
<evidence type="ECO:0000256" key="11">
    <source>
        <dbReference type="ARBA" id="ARBA00022840"/>
    </source>
</evidence>
<dbReference type="KEGG" id="kng:KNAG_0B05350"/>
<keyword evidence="6" id="KW-0589">Pheromone response</keyword>
<dbReference type="AlphaFoldDB" id="J7RHG6"/>
<dbReference type="SMART" id="SM00220">
    <property type="entry name" value="S_TKc"/>
    <property type="match status" value="1"/>
</dbReference>
<evidence type="ECO:0000256" key="15">
    <source>
        <dbReference type="ARBA" id="ARBA00070332"/>
    </source>
</evidence>
<dbReference type="GO" id="GO:0000122">
    <property type="term" value="P:negative regulation of transcription by RNA polymerase II"/>
    <property type="evidence" value="ECO:0007669"/>
    <property type="project" value="EnsemblFungi"/>
</dbReference>
<dbReference type="GO" id="GO:0010629">
    <property type="term" value="P:negative regulation of gene expression"/>
    <property type="evidence" value="ECO:0007669"/>
    <property type="project" value="EnsemblFungi"/>
</dbReference>
<evidence type="ECO:0000256" key="10">
    <source>
        <dbReference type="ARBA" id="ARBA00022777"/>
    </source>
</evidence>
<dbReference type="Gene3D" id="1.10.510.10">
    <property type="entry name" value="Transferase(Phosphotransferase) domain 1"/>
    <property type="match status" value="1"/>
</dbReference>
<dbReference type="SUPFAM" id="SSF56112">
    <property type="entry name" value="Protein kinase-like (PK-like)"/>
    <property type="match status" value="1"/>
</dbReference>
<dbReference type="GO" id="GO:0008349">
    <property type="term" value="F:MAP kinase kinase kinase kinase activity"/>
    <property type="evidence" value="ECO:0007669"/>
    <property type="project" value="EnsemblFungi"/>
</dbReference>
<feature type="compositionally biased region" description="Low complexity" evidence="18">
    <location>
        <begin position="25"/>
        <end position="35"/>
    </location>
</feature>
<evidence type="ECO:0000256" key="5">
    <source>
        <dbReference type="ARBA" id="ARBA00022490"/>
    </source>
</evidence>
<dbReference type="OrthoDB" id="248923at2759"/>
<feature type="compositionally biased region" description="Low complexity" evidence="18">
    <location>
        <begin position="225"/>
        <end position="235"/>
    </location>
</feature>
<feature type="compositionally biased region" description="Polar residues" evidence="18">
    <location>
        <begin position="167"/>
        <end position="189"/>
    </location>
</feature>
<reference evidence="22" key="2">
    <citation type="submission" date="2012-08" db="EMBL/GenBank/DDBJ databases">
        <title>Genome sequence of Kazachstania naganishii.</title>
        <authorList>
            <person name="Gordon J.L."/>
            <person name="Armisen D."/>
            <person name="Proux-Wera E."/>
            <person name="OhEigeartaigh S.S."/>
            <person name="Byrne K.P."/>
            <person name="Wolfe K.H."/>
        </authorList>
    </citation>
    <scope>NUCLEOTIDE SEQUENCE [LARGE SCALE GENOMIC DNA]</scope>
    <source>
        <strain evidence="22">ATCC MYA-139 / BCRC 22969 / CBS 8797 / CCRC 22969 / KCTC 17520 / NBRC 10181 / NCYC 3082</strain>
    </source>
</reference>
<dbReference type="OMA" id="KKGMFTF"/>
<evidence type="ECO:0000256" key="2">
    <source>
        <dbReference type="ARBA" id="ARBA00004496"/>
    </source>
</evidence>
<feature type="region of interest" description="Disordered" evidence="18">
    <location>
        <begin position="324"/>
        <end position="531"/>
    </location>
</feature>
<dbReference type="InterPro" id="IPR036936">
    <property type="entry name" value="CRIB_dom_sf"/>
</dbReference>
<keyword evidence="10" id="KW-0418">Kinase</keyword>
<dbReference type="FunFam" id="3.30.200.20:FF:000385">
    <property type="entry name" value="Non-specific serine/threonine protein kinase"/>
    <property type="match status" value="1"/>
</dbReference>
<evidence type="ECO:0000256" key="8">
    <source>
        <dbReference type="ARBA" id="ARBA00022679"/>
    </source>
</evidence>
<dbReference type="PROSITE" id="PS50011">
    <property type="entry name" value="PROTEIN_KINASE_DOM"/>
    <property type="match status" value="1"/>
</dbReference>
<feature type="domain" description="CRIB" evidence="20">
    <location>
        <begin position="254"/>
        <end position="267"/>
    </location>
</feature>
<comment type="catalytic activity">
    <reaction evidence="14">
        <text>L-seryl-[protein] + ATP = O-phospho-L-seryl-[protein] + ADP + H(+)</text>
        <dbReference type="Rhea" id="RHEA:17989"/>
        <dbReference type="Rhea" id="RHEA-COMP:9863"/>
        <dbReference type="Rhea" id="RHEA-COMP:11604"/>
        <dbReference type="ChEBI" id="CHEBI:15378"/>
        <dbReference type="ChEBI" id="CHEBI:29999"/>
        <dbReference type="ChEBI" id="CHEBI:30616"/>
        <dbReference type="ChEBI" id="CHEBI:83421"/>
        <dbReference type="ChEBI" id="CHEBI:456216"/>
        <dbReference type="EC" id="2.7.11.1"/>
    </reaction>
</comment>
<dbReference type="PROSITE" id="PS00107">
    <property type="entry name" value="PROTEIN_KINASE_ATP"/>
    <property type="match status" value="1"/>
</dbReference>
<feature type="compositionally biased region" description="Basic and acidic residues" evidence="18">
    <location>
        <begin position="48"/>
        <end position="62"/>
    </location>
</feature>
<dbReference type="Gene3D" id="3.90.810.10">
    <property type="entry name" value="CRIB domain"/>
    <property type="match status" value="1"/>
</dbReference>
<dbReference type="PANTHER" id="PTHR45832:SF22">
    <property type="entry name" value="SERINE_THREONINE-PROTEIN KINASE SAMKA-RELATED"/>
    <property type="match status" value="1"/>
</dbReference>
<evidence type="ECO:0000256" key="9">
    <source>
        <dbReference type="ARBA" id="ARBA00022741"/>
    </source>
</evidence>
<comment type="similarity">
    <text evidence="3">Belongs to the protein kinase superfamily. STE Ser/Thr protein kinase family. STE20 subfamily.</text>
</comment>
<sequence>MESSGANNSHANVYHSMDPRRKDSSSAQGDSTSSSTLDTPIHSNEIPSKLEHNDDNDQKVGENDEGADPELAVSPTSPSRHNNKSMSPSLQDHKTGTSHLQGAQIQGIIGSAITTKEKTFPKIAEEHQEFQRSASTPVVTSGAKKGSSKGNLHSSTNGAEKGVSPSGMRSNASSPNLVKSTKGKNNLQPSNKNKSSITLSSNTTSSSGSRMKGVFSSFVNNIKRNSNNSNSSGGSYQNETPSLSKRSSNTSLKISTPYNAKHIHHVGVDKKTGEYIGLPEEWQKLLTSSGITKKEQQQNMDTVMDIVQFYQDVTQTTNEDKTIKTFKVQGTDPKFPSVIENTEHESPYRPSSKTKSSSSSAKTPDTLTPRINEYQPFKRTTSPKALSPGNQTSSDIQNDKFIPSRPAPRPPGSNKEVNTLASPTLVSASVGQRGESNGEPNLVSSMSSRENSTKKELQPLPPLPQSTSKQSSPSLPPTPLSITSSPSLDSTSKQGNAAFPPIPKTTPNSKSLSRVSKKASEKKREERERHKKEIYARLAEICSDGDPSQKYTNLVKIGQGASGGVYTAYEVGTDASVAIKQMNLEKQPKKELIINEIIVMKDSKHPNIVNFIDSFLLKGDLWVIMEFMEGGSLTDVVTHCILTEGQIGTVCRETLRGLQFLHSNGVIHRDIKSDNILLSMKGDIKLTDFGFCAQINEHNLKRTTMVGTPYWMAPEVVSRKEYGPKVDIWSLGIMIIEMIESEPPYLNETPLRALYLIATNGTPKLKEPELLSDVLNDFLSWCLKVNPDERASASTLLEDPFITEYSEPNVSLAPLVKLARMKKQESDNDSDSNDEQ</sequence>
<keyword evidence="9 17" id="KW-0547">Nucleotide-binding</keyword>
<comment type="catalytic activity">
    <reaction evidence="13">
        <text>L-threonyl-[protein] + ATP = O-phospho-L-threonyl-[protein] + ADP + H(+)</text>
        <dbReference type="Rhea" id="RHEA:46608"/>
        <dbReference type="Rhea" id="RHEA-COMP:11060"/>
        <dbReference type="Rhea" id="RHEA-COMP:11605"/>
        <dbReference type="ChEBI" id="CHEBI:15378"/>
        <dbReference type="ChEBI" id="CHEBI:30013"/>
        <dbReference type="ChEBI" id="CHEBI:30616"/>
        <dbReference type="ChEBI" id="CHEBI:61977"/>
        <dbReference type="ChEBI" id="CHEBI:456216"/>
        <dbReference type="EC" id="2.7.11.1"/>
    </reaction>
</comment>
<dbReference type="GO" id="GO:0007121">
    <property type="term" value="P:bipolar cellular bud site selection"/>
    <property type="evidence" value="ECO:0007669"/>
    <property type="project" value="EnsemblFungi"/>
</dbReference>
<feature type="compositionally biased region" description="Polar residues" evidence="18">
    <location>
        <begin position="148"/>
        <end position="158"/>
    </location>
</feature>
<dbReference type="GO" id="GO:0043332">
    <property type="term" value="C:mating projection tip"/>
    <property type="evidence" value="ECO:0007669"/>
    <property type="project" value="EnsemblFungi"/>
</dbReference>
<dbReference type="GO" id="GO:0005737">
    <property type="term" value="C:cytoplasm"/>
    <property type="evidence" value="ECO:0007669"/>
    <property type="project" value="UniProtKB-SubCell"/>
</dbReference>
<organism evidence="21 22">
    <name type="scientific">Huiozyma naganishii (strain ATCC MYA-139 / BCRC 22969 / CBS 8797 / KCTC 17520 / NBRC 10181 / NCYC 3082 / Yp74L-3)</name>
    <name type="common">Yeast</name>
    <name type="synonym">Kazachstania naganishii</name>
    <dbReference type="NCBI Taxonomy" id="1071383"/>
    <lineage>
        <taxon>Eukaryota</taxon>
        <taxon>Fungi</taxon>
        <taxon>Dikarya</taxon>
        <taxon>Ascomycota</taxon>
        <taxon>Saccharomycotina</taxon>
        <taxon>Saccharomycetes</taxon>
        <taxon>Saccharomycetales</taxon>
        <taxon>Saccharomycetaceae</taxon>
        <taxon>Huiozyma</taxon>
    </lineage>
</organism>
<dbReference type="InterPro" id="IPR051931">
    <property type="entry name" value="PAK3-like"/>
</dbReference>
<dbReference type="eggNOG" id="KOG0578">
    <property type="taxonomic scope" value="Eukaryota"/>
</dbReference>
<protein>
    <recommendedName>
        <fullName evidence="15">Serine/threonine-protein kinase STE20</fullName>
        <ecNumber evidence="4">2.7.11.1</ecNumber>
    </recommendedName>
    <alternativeName>
        <fullName evidence="16">Serine/threonine-protein kinase ste20</fullName>
    </alternativeName>
</protein>
<dbReference type="GO" id="GO:0000011">
    <property type="term" value="P:vacuole inheritance"/>
    <property type="evidence" value="ECO:0007669"/>
    <property type="project" value="EnsemblFungi"/>
</dbReference>
<feature type="compositionally biased region" description="Polar residues" evidence="18">
    <location>
        <begin position="74"/>
        <end position="90"/>
    </location>
</feature>
<dbReference type="GO" id="GO:0001403">
    <property type="term" value="P:invasive growth in response to glucose limitation"/>
    <property type="evidence" value="ECO:0007669"/>
    <property type="project" value="EnsemblFungi"/>
</dbReference>
<dbReference type="GeneID" id="34524618"/>
<dbReference type="InterPro" id="IPR011009">
    <property type="entry name" value="Kinase-like_dom_sf"/>
</dbReference>
<dbReference type="PROSITE" id="PS00108">
    <property type="entry name" value="PROTEIN_KINASE_ST"/>
    <property type="match status" value="1"/>
</dbReference>
<evidence type="ECO:0000256" key="12">
    <source>
        <dbReference type="ARBA" id="ARBA00023242"/>
    </source>
</evidence>
<dbReference type="SMART" id="SM00285">
    <property type="entry name" value="PBD"/>
    <property type="match status" value="1"/>
</dbReference>
<dbReference type="GO" id="GO:0044025">
    <property type="term" value="F:histone H2BS14 kinase activity"/>
    <property type="evidence" value="ECO:0007669"/>
    <property type="project" value="EnsemblFungi"/>
</dbReference>
<dbReference type="EMBL" id="HE978315">
    <property type="protein sequence ID" value="CCK68968.1"/>
    <property type="molecule type" value="Genomic_DNA"/>
</dbReference>
<feature type="compositionally biased region" description="Low complexity" evidence="18">
    <location>
        <begin position="480"/>
        <end position="494"/>
    </location>
</feature>
<feature type="compositionally biased region" description="Polar residues" evidence="18">
    <location>
        <begin position="36"/>
        <end position="46"/>
    </location>
</feature>
<dbReference type="GO" id="GO:0070301">
    <property type="term" value="P:cellular response to hydrogen peroxide"/>
    <property type="evidence" value="ECO:0007669"/>
    <property type="project" value="EnsemblFungi"/>
</dbReference>
<feature type="compositionally biased region" description="Polar residues" evidence="18">
    <location>
        <begin position="378"/>
        <end position="396"/>
    </location>
</feature>
<dbReference type="GO" id="GO:2000910">
    <property type="term" value="P:negative regulation of sterol import"/>
    <property type="evidence" value="ECO:0007669"/>
    <property type="project" value="EnsemblFungi"/>
</dbReference>
<dbReference type="InterPro" id="IPR017441">
    <property type="entry name" value="Protein_kinase_ATP_BS"/>
</dbReference>
<dbReference type="InterPro" id="IPR000719">
    <property type="entry name" value="Prot_kinase_dom"/>
</dbReference>
<keyword evidence="12" id="KW-0539">Nucleus</keyword>
<evidence type="ECO:0000256" key="16">
    <source>
        <dbReference type="ARBA" id="ARBA00071463"/>
    </source>
</evidence>
<keyword evidence="5" id="KW-0963">Cytoplasm</keyword>